<dbReference type="OrthoDB" id="6600747at2759"/>
<evidence type="ECO:0000259" key="3">
    <source>
        <dbReference type="PROSITE" id="PS51031"/>
    </source>
</evidence>
<proteinExistence type="predicted"/>
<dbReference type="InterPro" id="IPR004210">
    <property type="entry name" value="BESS_motif"/>
</dbReference>
<organism evidence="4 5">
    <name type="scientific">Aphis craccivora</name>
    <name type="common">Cowpea aphid</name>
    <dbReference type="NCBI Taxonomy" id="307492"/>
    <lineage>
        <taxon>Eukaryota</taxon>
        <taxon>Metazoa</taxon>
        <taxon>Ecdysozoa</taxon>
        <taxon>Arthropoda</taxon>
        <taxon>Hexapoda</taxon>
        <taxon>Insecta</taxon>
        <taxon>Pterygota</taxon>
        <taxon>Neoptera</taxon>
        <taxon>Paraneoptera</taxon>
        <taxon>Hemiptera</taxon>
        <taxon>Sternorrhyncha</taxon>
        <taxon>Aphidomorpha</taxon>
        <taxon>Aphidoidea</taxon>
        <taxon>Aphididae</taxon>
        <taxon>Aphidini</taxon>
        <taxon>Aphis</taxon>
        <taxon>Aphis</taxon>
    </lineage>
</organism>
<reference evidence="4 5" key="1">
    <citation type="submission" date="2019-08" db="EMBL/GenBank/DDBJ databases">
        <title>Whole genome of Aphis craccivora.</title>
        <authorList>
            <person name="Voronova N.V."/>
            <person name="Shulinski R.S."/>
            <person name="Bandarenka Y.V."/>
            <person name="Zhorov D.G."/>
            <person name="Warner D."/>
        </authorList>
    </citation>
    <scope>NUCLEOTIDE SEQUENCE [LARGE SCALE GENOMIC DNA]</scope>
    <source>
        <strain evidence="4">180601</strain>
        <tissue evidence="4">Whole Body</tissue>
    </source>
</reference>
<name>A0A6G0W9S7_APHCR</name>
<comment type="caution">
    <text evidence="4">The sequence shown here is derived from an EMBL/GenBank/DDBJ whole genome shotgun (WGS) entry which is preliminary data.</text>
</comment>
<feature type="compositionally biased region" description="Polar residues" evidence="2">
    <location>
        <begin position="1"/>
        <end position="22"/>
    </location>
</feature>
<dbReference type="GO" id="GO:0005634">
    <property type="term" value="C:nucleus"/>
    <property type="evidence" value="ECO:0007669"/>
    <property type="project" value="UniProtKB-SubCell"/>
</dbReference>
<dbReference type="EMBL" id="VUJU01008937">
    <property type="protein sequence ID" value="KAF0723938.1"/>
    <property type="molecule type" value="Genomic_DNA"/>
</dbReference>
<keyword evidence="5" id="KW-1185">Reference proteome</keyword>
<dbReference type="Proteomes" id="UP000478052">
    <property type="component" value="Unassembled WGS sequence"/>
</dbReference>
<dbReference type="Pfam" id="PF02944">
    <property type="entry name" value="BESS"/>
    <property type="match status" value="1"/>
</dbReference>
<keyword evidence="1" id="KW-0539">Nucleus</keyword>
<evidence type="ECO:0000313" key="5">
    <source>
        <dbReference type="Proteomes" id="UP000478052"/>
    </source>
</evidence>
<dbReference type="GO" id="GO:0003677">
    <property type="term" value="F:DNA binding"/>
    <property type="evidence" value="ECO:0007669"/>
    <property type="project" value="InterPro"/>
</dbReference>
<dbReference type="AlphaFoldDB" id="A0A6G0W9S7"/>
<sequence length="136" mass="14980">MCTASNVCNDQDSTIVESSQDNSGDRLNESTEETAEEVIHGKRSRAKNAQLAYVKRMNDRTAIINSIQAQNEAILGRESSTDEIDLFFKSIAISVKKLPPKGKSEAKLSILSLVAQLEDKYLDDTGAQPTQPMFQT</sequence>
<evidence type="ECO:0000256" key="1">
    <source>
        <dbReference type="PROSITE-ProRule" id="PRU00371"/>
    </source>
</evidence>
<accession>A0A6G0W9S7</accession>
<feature type="non-terminal residue" evidence="4">
    <location>
        <position position="136"/>
    </location>
</feature>
<dbReference type="PROSITE" id="PS51031">
    <property type="entry name" value="BESS"/>
    <property type="match status" value="1"/>
</dbReference>
<gene>
    <name evidence="4" type="ORF">FWK35_00026979</name>
</gene>
<feature type="region of interest" description="Disordered" evidence="2">
    <location>
        <begin position="1"/>
        <end position="42"/>
    </location>
</feature>
<comment type="subcellular location">
    <subcellularLocation>
        <location evidence="1">Nucleus</location>
    </subcellularLocation>
</comment>
<evidence type="ECO:0000256" key="2">
    <source>
        <dbReference type="SAM" id="MobiDB-lite"/>
    </source>
</evidence>
<evidence type="ECO:0000313" key="4">
    <source>
        <dbReference type="EMBL" id="KAF0723938.1"/>
    </source>
</evidence>
<protein>
    <recommendedName>
        <fullName evidence="3">BESS domain-containing protein</fullName>
    </recommendedName>
</protein>
<feature type="domain" description="BESS" evidence="3">
    <location>
        <begin position="81"/>
        <end position="120"/>
    </location>
</feature>